<dbReference type="InParanoid" id="A0A7I4B432"/>
<dbReference type="InterPro" id="IPR021825">
    <property type="entry name" value="RETICULATA-related"/>
</dbReference>
<dbReference type="OMA" id="FWTLAPC"/>
<evidence type="ECO:0000256" key="4">
    <source>
        <dbReference type="ARBA" id="ARBA00022640"/>
    </source>
</evidence>
<gene>
    <name evidence="10" type="primary">LOC112293492</name>
</gene>
<organism evidence="10 11">
    <name type="scientific">Physcomitrium patens</name>
    <name type="common">Spreading-leaved earth moss</name>
    <name type="synonym">Physcomitrella patens</name>
    <dbReference type="NCBI Taxonomy" id="3218"/>
    <lineage>
        <taxon>Eukaryota</taxon>
        <taxon>Viridiplantae</taxon>
        <taxon>Streptophyta</taxon>
        <taxon>Embryophyta</taxon>
        <taxon>Bryophyta</taxon>
        <taxon>Bryophytina</taxon>
        <taxon>Bryopsida</taxon>
        <taxon>Funariidae</taxon>
        <taxon>Funariales</taxon>
        <taxon>Funariaceae</taxon>
        <taxon>Physcomitrium</taxon>
    </lineage>
</organism>
<dbReference type="KEGG" id="ppp:112293492"/>
<dbReference type="GeneID" id="112293492"/>
<evidence type="ECO:0000256" key="8">
    <source>
        <dbReference type="ARBA" id="ARBA00023136"/>
    </source>
</evidence>
<feature type="compositionally biased region" description="Acidic residues" evidence="9">
    <location>
        <begin position="151"/>
        <end position="171"/>
    </location>
</feature>
<dbReference type="PANTHER" id="PTHR31038">
    <property type="entry name" value="EXPRESSED PROTEIN-RELATED"/>
    <property type="match status" value="1"/>
</dbReference>
<keyword evidence="5" id="KW-0812">Transmembrane</keyword>
<dbReference type="GO" id="GO:0009507">
    <property type="term" value="C:chloroplast"/>
    <property type="evidence" value="ECO:0007669"/>
    <property type="project" value="UniProtKB-SubCell"/>
</dbReference>
<reference evidence="10 11" key="2">
    <citation type="journal article" date="2018" name="Plant J.">
        <title>The Physcomitrella patens chromosome-scale assembly reveals moss genome structure and evolution.</title>
        <authorList>
            <person name="Lang D."/>
            <person name="Ullrich K.K."/>
            <person name="Murat F."/>
            <person name="Fuchs J."/>
            <person name="Jenkins J."/>
            <person name="Haas F.B."/>
            <person name="Piednoel M."/>
            <person name="Gundlach H."/>
            <person name="Van Bel M."/>
            <person name="Meyberg R."/>
            <person name="Vives C."/>
            <person name="Morata J."/>
            <person name="Symeonidi A."/>
            <person name="Hiss M."/>
            <person name="Muchero W."/>
            <person name="Kamisugi Y."/>
            <person name="Saleh O."/>
            <person name="Blanc G."/>
            <person name="Decker E.L."/>
            <person name="van Gessel N."/>
            <person name="Grimwood J."/>
            <person name="Hayes R.D."/>
            <person name="Graham S.W."/>
            <person name="Gunter L.E."/>
            <person name="McDaniel S.F."/>
            <person name="Hoernstein S.N.W."/>
            <person name="Larsson A."/>
            <person name="Li F.W."/>
            <person name="Perroud P.F."/>
            <person name="Phillips J."/>
            <person name="Ranjan P."/>
            <person name="Rokshar D.S."/>
            <person name="Rothfels C.J."/>
            <person name="Schneider L."/>
            <person name="Shu S."/>
            <person name="Stevenson D.W."/>
            <person name="Thummler F."/>
            <person name="Tillich M."/>
            <person name="Villarreal Aguilar J.C."/>
            <person name="Widiez T."/>
            <person name="Wong G.K."/>
            <person name="Wymore A."/>
            <person name="Zhang Y."/>
            <person name="Zimmer A.D."/>
            <person name="Quatrano R.S."/>
            <person name="Mayer K.F.X."/>
            <person name="Goodstein D."/>
            <person name="Casacuberta J.M."/>
            <person name="Vandepoele K."/>
            <person name="Reski R."/>
            <person name="Cuming A.C."/>
            <person name="Tuskan G.A."/>
            <person name="Maumus F."/>
            <person name="Salse J."/>
            <person name="Schmutz J."/>
            <person name="Rensing S.A."/>
        </authorList>
    </citation>
    <scope>NUCLEOTIDE SEQUENCE [LARGE SCALE GENOMIC DNA]</scope>
    <source>
        <strain evidence="10 11">cv. Gransden 2004</strain>
    </source>
</reference>
<feature type="compositionally biased region" description="Gly residues" evidence="9">
    <location>
        <begin position="133"/>
        <end position="150"/>
    </location>
</feature>
<dbReference type="EnsemblPlants" id="Pp3c16_21290V3.2">
    <property type="protein sequence ID" value="Pp3c16_21290V3.2"/>
    <property type="gene ID" value="Pp3c16_21290"/>
</dbReference>
<evidence type="ECO:0000256" key="6">
    <source>
        <dbReference type="ARBA" id="ARBA00022946"/>
    </source>
</evidence>
<dbReference type="GO" id="GO:0016020">
    <property type="term" value="C:membrane"/>
    <property type="evidence" value="ECO:0007669"/>
    <property type="project" value="UniProtKB-SubCell"/>
</dbReference>
<dbReference type="EMBL" id="ABEU02000016">
    <property type="status" value="NOT_ANNOTATED_CDS"/>
    <property type="molecule type" value="Genomic_DNA"/>
</dbReference>
<keyword evidence="3" id="KW-0150">Chloroplast</keyword>
<keyword evidence="8" id="KW-0472">Membrane</keyword>
<name>A0A7I4B432_PHYPA</name>
<comment type="similarity">
    <text evidence="2">Belongs to the RETICULATA family.</text>
</comment>
<keyword evidence="11" id="KW-1185">Reference proteome</keyword>
<keyword evidence="6" id="KW-0809">Transit peptide</keyword>
<protein>
    <submittedName>
        <fullName evidence="10">Uncharacterized protein</fullName>
    </submittedName>
</protein>
<dbReference type="Gramene" id="Pp3c16_21290V3.2">
    <property type="protein sequence ID" value="Pp3c16_21290V3.2"/>
    <property type="gene ID" value="Pp3c16_21290"/>
</dbReference>
<reference evidence="10" key="3">
    <citation type="submission" date="2020-12" db="UniProtKB">
        <authorList>
            <consortium name="EnsemblPlants"/>
        </authorList>
    </citation>
    <scope>IDENTIFICATION</scope>
</reference>
<dbReference type="RefSeq" id="XP_024398731.1">
    <property type="nucleotide sequence ID" value="XM_024542963.2"/>
</dbReference>
<feature type="region of interest" description="Disordered" evidence="9">
    <location>
        <begin position="131"/>
        <end position="175"/>
    </location>
</feature>
<dbReference type="OrthoDB" id="513951at2759"/>
<dbReference type="Proteomes" id="UP000006727">
    <property type="component" value="Chromosome 16"/>
</dbReference>
<proteinExistence type="inferred from homology"/>
<evidence type="ECO:0000256" key="5">
    <source>
        <dbReference type="ARBA" id="ARBA00022692"/>
    </source>
</evidence>
<reference evidence="10 11" key="1">
    <citation type="journal article" date="2008" name="Science">
        <title>The Physcomitrella genome reveals evolutionary insights into the conquest of land by plants.</title>
        <authorList>
            <person name="Rensing S."/>
            <person name="Lang D."/>
            <person name="Zimmer A."/>
            <person name="Terry A."/>
            <person name="Salamov A."/>
            <person name="Shapiro H."/>
            <person name="Nishiyama T."/>
            <person name="Perroud P.-F."/>
            <person name="Lindquist E."/>
            <person name="Kamisugi Y."/>
            <person name="Tanahashi T."/>
            <person name="Sakakibara K."/>
            <person name="Fujita T."/>
            <person name="Oishi K."/>
            <person name="Shin-I T."/>
            <person name="Kuroki Y."/>
            <person name="Toyoda A."/>
            <person name="Suzuki Y."/>
            <person name="Hashimoto A."/>
            <person name="Yamaguchi K."/>
            <person name="Sugano A."/>
            <person name="Kohara Y."/>
            <person name="Fujiyama A."/>
            <person name="Anterola A."/>
            <person name="Aoki S."/>
            <person name="Ashton N."/>
            <person name="Barbazuk W.B."/>
            <person name="Barker E."/>
            <person name="Bennetzen J."/>
            <person name="Bezanilla M."/>
            <person name="Blankenship R."/>
            <person name="Cho S.H."/>
            <person name="Dutcher S."/>
            <person name="Estelle M."/>
            <person name="Fawcett J.A."/>
            <person name="Gundlach H."/>
            <person name="Hanada K."/>
            <person name="Heyl A."/>
            <person name="Hicks K.A."/>
            <person name="Hugh J."/>
            <person name="Lohr M."/>
            <person name="Mayer K."/>
            <person name="Melkozernov A."/>
            <person name="Murata T."/>
            <person name="Nelson D."/>
            <person name="Pils B."/>
            <person name="Prigge M."/>
            <person name="Reiss B."/>
            <person name="Renner T."/>
            <person name="Rombauts S."/>
            <person name="Rushton P."/>
            <person name="Sanderfoot A."/>
            <person name="Schween G."/>
            <person name="Shiu S.-H."/>
            <person name="Stueber K."/>
            <person name="Theodoulou F.L."/>
            <person name="Tu H."/>
            <person name="Van de Peer Y."/>
            <person name="Verrier P.J."/>
            <person name="Waters E."/>
            <person name="Wood A."/>
            <person name="Yang L."/>
            <person name="Cove D."/>
            <person name="Cuming A."/>
            <person name="Hasebe M."/>
            <person name="Lucas S."/>
            <person name="Mishler D.B."/>
            <person name="Reski R."/>
            <person name="Grigoriev I."/>
            <person name="Quatrano R.S."/>
            <person name="Boore J.L."/>
        </authorList>
    </citation>
    <scope>NUCLEOTIDE SEQUENCE [LARGE SCALE GENOMIC DNA]</scope>
    <source>
        <strain evidence="10 11">cv. Gransden 2004</strain>
    </source>
</reference>
<comment type="subcellular location">
    <subcellularLocation>
        <location evidence="1">Plastid</location>
        <location evidence="1">Chloroplast membrane</location>
        <topology evidence="1">Multi-pass membrane protein</topology>
    </subcellularLocation>
</comment>
<accession>A0A7I4B432</accession>
<sequence>MTAAMASVAPKAIFVTPAASALRREGLNETGISSSVVQLRRGSELQCKVALAVRRDRRVVEFRGAVRGFSGPGGEEGIEGLPVSQDVPNISVRSHAVEMKKGYGAFGGGGATLEKSKLDLSQSTSRVKQEVELGGGGGGIGNKNFNGGGDGGDDDGDDDDYFGEDDGDDDGDNKGLFGRRLAVPEMFDRKYVEAILQEWFRTISDLPAGIRQAVELGLISSAQMVRFWSVNARPNITRRLSRMAPQSVSRAFIGRILADPGFLYKLAFDEVVTIGNAVWWECQHRGERIKQEWDVVAVNVLTLVASTAAMNWALAPSRSYGSTFKYEFQNSIQKLPNHVFDKSYPLREFDMPKRVFSFFYKAAQLSLVGMVTGSAGAGLASLMPSARKEDSLSVPIPSVSTSASSYGAFLGLSGNMRYQLVNGAERLMQDHFQHLGVVIFFSAALRALNIHIGDVTRLAFLGQGELPVHADGTLSQAYRRPSLSSESLTGSVIAAKGLITGLLDGKKIENKNGTQRQAPNVFAKRKVKRKVTAGSR</sequence>
<evidence type="ECO:0000256" key="9">
    <source>
        <dbReference type="SAM" id="MobiDB-lite"/>
    </source>
</evidence>
<evidence type="ECO:0000256" key="3">
    <source>
        <dbReference type="ARBA" id="ARBA00022528"/>
    </source>
</evidence>
<dbReference type="Pfam" id="PF11891">
    <property type="entry name" value="RETICULATA-like"/>
    <property type="match status" value="1"/>
</dbReference>
<evidence type="ECO:0000256" key="7">
    <source>
        <dbReference type="ARBA" id="ARBA00022989"/>
    </source>
</evidence>
<evidence type="ECO:0000256" key="2">
    <source>
        <dbReference type="ARBA" id="ARBA00010793"/>
    </source>
</evidence>
<evidence type="ECO:0000313" key="11">
    <source>
        <dbReference type="Proteomes" id="UP000006727"/>
    </source>
</evidence>
<dbReference type="AlphaFoldDB" id="A0A7I4B432"/>
<evidence type="ECO:0000256" key="1">
    <source>
        <dbReference type="ARBA" id="ARBA00004508"/>
    </source>
</evidence>
<keyword evidence="7" id="KW-1133">Transmembrane helix</keyword>
<dbReference type="FunCoup" id="A0A7I4B432">
    <property type="interactions" value="2341"/>
</dbReference>
<keyword evidence="4" id="KW-0934">Plastid</keyword>
<evidence type="ECO:0000313" key="10">
    <source>
        <dbReference type="EnsemblPlants" id="Pp3c16_21290V3.2"/>
    </source>
</evidence>
<dbReference type="PANTHER" id="PTHR31038:SF2">
    <property type="entry name" value="PROTEIN RETICULATA-RELATED 1, CHLOROPLASTIC"/>
    <property type="match status" value="1"/>
</dbReference>
<dbReference type="GO" id="GO:0099402">
    <property type="term" value="P:plant organ development"/>
    <property type="evidence" value="ECO:0000318"/>
    <property type="project" value="GO_Central"/>
</dbReference>